<evidence type="ECO:0000313" key="1">
    <source>
        <dbReference type="EMBL" id="KAG6462300.1"/>
    </source>
</evidence>
<comment type="caution">
    <text evidence="1">The sequence shown here is derived from an EMBL/GenBank/DDBJ whole genome shotgun (WGS) entry which is preliminary data.</text>
</comment>
<name>A0A921ZQB9_MANSE</name>
<gene>
    <name evidence="1" type="ORF">O3G_MSEX013176</name>
</gene>
<keyword evidence="2" id="KW-1185">Reference proteome</keyword>
<reference evidence="1" key="1">
    <citation type="journal article" date="2016" name="Insect Biochem. Mol. Biol.">
        <title>Multifaceted biological insights from a draft genome sequence of the tobacco hornworm moth, Manduca sexta.</title>
        <authorList>
            <person name="Kanost M.R."/>
            <person name="Arrese E.L."/>
            <person name="Cao X."/>
            <person name="Chen Y.R."/>
            <person name="Chellapilla S."/>
            <person name="Goldsmith M.R."/>
            <person name="Grosse-Wilde E."/>
            <person name="Heckel D.G."/>
            <person name="Herndon N."/>
            <person name="Jiang H."/>
            <person name="Papanicolaou A."/>
            <person name="Qu J."/>
            <person name="Soulages J.L."/>
            <person name="Vogel H."/>
            <person name="Walters J."/>
            <person name="Waterhouse R.M."/>
            <person name="Ahn S.J."/>
            <person name="Almeida F.C."/>
            <person name="An C."/>
            <person name="Aqrawi P."/>
            <person name="Bretschneider A."/>
            <person name="Bryant W.B."/>
            <person name="Bucks S."/>
            <person name="Chao H."/>
            <person name="Chevignon G."/>
            <person name="Christen J.M."/>
            <person name="Clarke D.F."/>
            <person name="Dittmer N.T."/>
            <person name="Ferguson L.C.F."/>
            <person name="Garavelou S."/>
            <person name="Gordon K.H.J."/>
            <person name="Gunaratna R.T."/>
            <person name="Han Y."/>
            <person name="Hauser F."/>
            <person name="He Y."/>
            <person name="Heidel-Fischer H."/>
            <person name="Hirsh A."/>
            <person name="Hu Y."/>
            <person name="Jiang H."/>
            <person name="Kalra D."/>
            <person name="Klinner C."/>
            <person name="Konig C."/>
            <person name="Kovar C."/>
            <person name="Kroll A.R."/>
            <person name="Kuwar S.S."/>
            <person name="Lee S.L."/>
            <person name="Lehman R."/>
            <person name="Li K."/>
            <person name="Li Z."/>
            <person name="Liang H."/>
            <person name="Lovelace S."/>
            <person name="Lu Z."/>
            <person name="Mansfield J.H."/>
            <person name="McCulloch K.J."/>
            <person name="Mathew T."/>
            <person name="Morton B."/>
            <person name="Muzny D.M."/>
            <person name="Neunemann D."/>
            <person name="Ongeri F."/>
            <person name="Pauchet Y."/>
            <person name="Pu L.L."/>
            <person name="Pyrousis I."/>
            <person name="Rao X.J."/>
            <person name="Redding A."/>
            <person name="Roesel C."/>
            <person name="Sanchez-Gracia A."/>
            <person name="Schaack S."/>
            <person name="Shukla A."/>
            <person name="Tetreau G."/>
            <person name="Wang Y."/>
            <person name="Xiong G.H."/>
            <person name="Traut W."/>
            <person name="Walsh T.K."/>
            <person name="Worley K.C."/>
            <person name="Wu D."/>
            <person name="Wu W."/>
            <person name="Wu Y.Q."/>
            <person name="Zhang X."/>
            <person name="Zou Z."/>
            <person name="Zucker H."/>
            <person name="Briscoe A.D."/>
            <person name="Burmester T."/>
            <person name="Clem R.J."/>
            <person name="Feyereisen R."/>
            <person name="Grimmelikhuijzen C.J.P."/>
            <person name="Hamodrakas S.J."/>
            <person name="Hansson B.S."/>
            <person name="Huguet E."/>
            <person name="Jermiin L.S."/>
            <person name="Lan Q."/>
            <person name="Lehman H.K."/>
            <person name="Lorenzen M."/>
            <person name="Merzendorfer H."/>
            <person name="Michalopoulos I."/>
            <person name="Morton D.B."/>
            <person name="Muthukrishnan S."/>
            <person name="Oakeshott J.G."/>
            <person name="Palmer W."/>
            <person name="Park Y."/>
            <person name="Passarelli A.L."/>
            <person name="Rozas J."/>
            <person name="Schwartz L.M."/>
            <person name="Smith W."/>
            <person name="Southgate A."/>
            <person name="Vilcinskas A."/>
            <person name="Vogt R."/>
            <person name="Wang P."/>
            <person name="Werren J."/>
            <person name="Yu X.Q."/>
            <person name="Zhou J.J."/>
            <person name="Brown S.J."/>
            <person name="Scherer S.E."/>
            <person name="Richards S."/>
            <person name="Blissard G.W."/>
        </authorList>
    </citation>
    <scope>NUCLEOTIDE SEQUENCE</scope>
</reference>
<dbReference type="Proteomes" id="UP000791440">
    <property type="component" value="Unassembled WGS sequence"/>
</dbReference>
<evidence type="ECO:0000313" key="2">
    <source>
        <dbReference type="Proteomes" id="UP000791440"/>
    </source>
</evidence>
<dbReference type="AlphaFoldDB" id="A0A921ZQB9"/>
<organism evidence="1 2">
    <name type="scientific">Manduca sexta</name>
    <name type="common">Tobacco hawkmoth</name>
    <name type="synonym">Tobacco hornworm</name>
    <dbReference type="NCBI Taxonomy" id="7130"/>
    <lineage>
        <taxon>Eukaryota</taxon>
        <taxon>Metazoa</taxon>
        <taxon>Ecdysozoa</taxon>
        <taxon>Arthropoda</taxon>
        <taxon>Hexapoda</taxon>
        <taxon>Insecta</taxon>
        <taxon>Pterygota</taxon>
        <taxon>Neoptera</taxon>
        <taxon>Endopterygota</taxon>
        <taxon>Lepidoptera</taxon>
        <taxon>Glossata</taxon>
        <taxon>Ditrysia</taxon>
        <taxon>Bombycoidea</taxon>
        <taxon>Sphingidae</taxon>
        <taxon>Sphinginae</taxon>
        <taxon>Sphingini</taxon>
        <taxon>Manduca</taxon>
    </lineage>
</organism>
<reference evidence="1" key="2">
    <citation type="submission" date="2020-12" db="EMBL/GenBank/DDBJ databases">
        <authorList>
            <person name="Kanost M."/>
        </authorList>
    </citation>
    <scope>NUCLEOTIDE SEQUENCE</scope>
</reference>
<accession>A0A921ZQB9</accession>
<evidence type="ECO:0008006" key="3">
    <source>
        <dbReference type="Google" id="ProtNLM"/>
    </source>
</evidence>
<protein>
    <recommendedName>
        <fullName evidence="3">ZAD domain-containing protein</fullName>
    </recommendedName>
</protein>
<dbReference type="EMBL" id="JH668831">
    <property type="protein sequence ID" value="KAG6462300.1"/>
    <property type="molecule type" value="Genomic_DNA"/>
</dbReference>
<proteinExistence type="predicted"/>
<feature type="non-terminal residue" evidence="1">
    <location>
        <position position="84"/>
    </location>
</feature>
<sequence>MDLGPDEMETKFLCLGCVGTGRMYNVRQYNLLEPYLLLTGLKLSEDVQTKYFCQFCSTLLKKYIVFRERCLRSFEYLTSITKDK</sequence>